<dbReference type="SUPFAM" id="SSF81665">
    <property type="entry name" value="Calcium ATPase, transmembrane domain M"/>
    <property type="match status" value="1"/>
</dbReference>
<dbReference type="GO" id="GO:0016020">
    <property type="term" value="C:membrane"/>
    <property type="evidence" value="ECO:0007669"/>
    <property type="project" value="UniProtKB-SubCell"/>
</dbReference>
<feature type="transmembrane region" description="Helical" evidence="6">
    <location>
        <begin position="637"/>
        <end position="655"/>
    </location>
</feature>
<feature type="transmembrane region" description="Helical" evidence="6">
    <location>
        <begin position="612"/>
        <end position="631"/>
    </location>
</feature>
<dbReference type="SFLD" id="SFLDG00002">
    <property type="entry name" value="C1.7:_P-type_atpase_like"/>
    <property type="match status" value="1"/>
</dbReference>
<dbReference type="InterPro" id="IPR023299">
    <property type="entry name" value="ATPase_P-typ_cyto_dom_N"/>
</dbReference>
<dbReference type="Pfam" id="PF00122">
    <property type="entry name" value="E1-E2_ATPase"/>
    <property type="match status" value="1"/>
</dbReference>
<dbReference type="SUPFAM" id="SSF56784">
    <property type="entry name" value="HAD-like"/>
    <property type="match status" value="1"/>
</dbReference>
<dbReference type="SUPFAM" id="SSF81653">
    <property type="entry name" value="Calcium ATPase, transduction domain A"/>
    <property type="match status" value="1"/>
</dbReference>
<dbReference type="Pfam" id="PF00702">
    <property type="entry name" value="Hydrolase"/>
    <property type="match status" value="1"/>
</dbReference>
<dbReference type="Gene3D" id="1.20.1110.10">
    <property type="entry name" value="Calcium-transporting ATPase, transmembrane domain"/>
    <property type="match status" value="1"/>
</dbReference>
<dbReference type="Gene3D" id="3.40.1110.10">
    <property type="entry name" value="Calcium-transporting ATPase, cytoplasmic domain N"/>
    <property type="match status" value="1"/>
</dbReference>
<dbReference type="InterPro" id="IPR018303">
    <property type="entry name" value="ATPase_P-typ_P_site"/>
</dbReference>
<dbReference type="GO" id="GO:0005524">
    <property type="term" value="F:ATP binding"/>
    <property type="evidence" value="ECO:0007669"/>
    <property type="project" value="InterPro"/>
</dbReference>
<dbReference type="EMBL" id="CAFBND010000018">
    <property type="protein sequence ID" value="CAB4934604.1"/>
    <property type="molecule type" value="Genomic_DNA"/>
</dbReference>
<evidence type="ECO:0000256" key="2">
    <source>
        <dbReference type="ARBA" id="ARBA00022692"/>
    </source>
</evidence>
<dbReference type="InterPro" id="IPR001757">
    <property type="entry name" value="P_typ_ATPase"/>
</dbReference>
<name>A0A6J7IW79_9ZZZZ</name>
<dbReference type="PRINTS" id="PR00119">
    <property type="entry name" value="CATATPASE"/>
</dbReference>
<feature type="transmembrane region" description="Helical" evidence="6">
    <location>
        <begin position="667"/>
        <end position="688"/>
    </location>
</feature>
<dbReference type="InterPro" id="IPR023298">
    <property type="entry name" value="ATPase_P-typ_TM_dom_sf"/>
</dbReference>
<comment type="subcellular location">
    <subcellularLocation>
        <location evidence="1">Membrane</location>
        <topology evidence="1">Multi-pass membrane protein</topology>
    </subcellularLocation>
</comment>
<dbReference type="NCBIfam" id="TIGR01494">
    <property type="entry name" value="ATPase_P-type"/>
    <property type="match status" value="2"/>
</dbReference>
<dbReference type="InterPro" id="IPR036412">
    <property type="entry name" value="HAD-like_sf"/>
</dbReference>
<keyword evidence="3" id="KW-1278">Translocase</keyword>
<dbReference type="InterPro" id="IPR023214">
    <property type="entry name" value="HAD_sf"/>
</dbReference>
<gene>
    <name evidence="8" type="ORF">UFOPK3752_00653</name>
</gene>
<feature type="domain" description="P-type ATPase A" evidence="7">
    <location>
        <begin position="111"/>
        <end position="207"/>
    </location>
</feature>
<feature type="transmembrane region" description="Helical" evidence="6">
    <location>
        <begin position="50"/>
        <end position="70"/>
    </location>
</feature>
<dbReference type="Gene3D" id="2.70.150.10">
    <property type="entry name" value="Calcium-transporting ATPase, cytoplasmic transduction domain A"/>
    <property type="match status" value="1"/>
</dbReference>
<evidence type="ECO:0000256" key="3">
    <source>
        <dbReference type="ARBA" id="ARBA00022967"/>
    </source>
</evidence>
<feature type="transmembrane region" description="Helical" evidence="6">
    <location>
        <begin position="264"/>
        <end position="288"/>
    </location>
</feature>
<evidence type="ECO:0000256" key="1">
    <source>
        <dbReference type="ARBA" id="ARBA00004141"/>
    </source>
</evidence>
<dbReference type="GO" id="GO:0016887">
    <property type="term" value="F:ATP hydrolysis activity"/>
    <property type="evidence" value="ECO:0007669"/>
    <property type="project" value="InterPro"/>
</dbReference>
<dbReference type="InterPro" id="IPR044492">
    <property type="entry name" value="P_typ_ATPase_HD_dom"/>
</dbReference>
<sequence>MTERPTVDQSPAALAADAVVGLTSSDVSERIASGRTNAIRDRNSRSLADIIRANTFTYFNLLIGALWVLMLVSGPLIDSLFGLVIVINTAIGITQEYRAARTLAKLALIGQAQAMVRRDGVDTEIVPSGIVLDDVIVIRTGDQMLVDSLVLMSHGLELDESLLTGEADPVEKPVDTEVLSGSFVVAGSGLVRAVRVGHDSYAAQLTDEASKFSLTRSELRDSIQRFIKVVSYFLLPVGIALFISQYRANDGRIRDAIAGTVPGVITMVPEGLVLLTSVAMAVAVIRLAQKRALVQDMPAVEVLARVDVICVDKTGTLTEPGMAVHEVVVLDDSLEVDAALGAVAASEREPNQTLLAVASRYPAPAGWTAQGAVPFSSARKWSSATFGDRGSWVLGAPEVLLPDGDSVRTRADALSSTGARVLLLARALGVPSADSGPGDLTSAALVVIDQTLRADARATVAYFLEQGVRIKVISGDNAVTVGAIAALAGIPGAESPMDARDLPDDPEALADVLVDTHVFGRVTPSQKRAMVGALQSRGHVVAMTGDGVNDVLALKDADLGIAMGSGAGATRAVAQIVLLDDQFSVMPSVVAEGRRVLGNIERVSELFLTKSFYAMVISIATVVFVLPFPFLNRHLTVVTALTIGTPAFFLALMPNTQRFRAGFFRRVLKFAMPAGLVCAVSAYATYGYVLRLADGDVETARSAAVVTLFIVAWWILVQVARPWSTLRLLICGVMLVGFLGFLYVPGLSQLFELSWHVDRESLIAVGVGVLGAACVSVLYAFSGRGRIAQPGGVTSSATAG</sequence>
<feature type="transmembrane region" description="Helical" evidence="6">
    <location>
        <begin position="728"/>
        <end position="750"/>
    </location>
</feature>
<reference evidence="8" key="1">
    <citation type="submission" date="2020-05" db="EMBL/GenBank/DDBJ databases">
        <authorList>
            <person name="Chiriac C."/>
            <person name="Salcher M."/>
            <person name="Ghai R."/>
            <person name="Kavagutti S V."/>
        </authorList>
    </citation>
    <scope>NUCLEOTIDE SEQUENCE</scope>
</reference>
<evidence type="ECO:0000256" key="5">
    <source>
        <dbReference type="ARBA" id="ARBA00023136"/>
    </source>
</evidence>
<evidence type="ECO:0000256" key="6">
    <source>
        <dbReference type="SAM" id="Phobius"/>
    </source>
</evidence>
<proteinExistence type="predicted"/>
<protein>
    <submittedName>
        <fullName evidence="8">Unannotated protein</fullName>
    </submittedName>
</protein>
<keyword evidence="5 6" id="KW-0472">Membrane</keyword>
<accession>A0A6J7IW79</accession>
<dbReference type="AlphaFoldDB" id="A0A6J7IW79"/>
<keyword evidence="4 6" id="KW-1133">Transmembrane helix</keyword>
<dbReference type="PRINTS" id="PR00120">
    <property type="entry name" value="HATPASE"/>
</dbReference>
<feature type="transmembrane region" description="Helical" evidence="6">
    <location>
        <begin position="700"/>
        <end position="716"/>
    </location>
</feature>
<evidence type="ECO:0000259" key="7">
    <source>
        <dbReference type="Pfam" id="PF00122"/>
    </source>
</evidence>
<dbReference type="SFLD" id="SFLDS00003">
    <property type="entry name" value="Haloacid_Dehalogenase"/>
    <property type="match status" value="1"/>
</dbReference>
<evidence type="ECO:0000313" key="8">
    <source>
        <dbReference type="EMBL" id="CAB4934604.1"/>
    </source>
</evidence>
<dbReference type="Gene3D" id="3.40.50.1000">
    <property type="entry name" value="HAD superfamily/HAD-like"/>
    <property type="match status" value="1"/>
</dbReference>
<organism evidence="8">
    <name type="scientific">freshwater metagenome</name>
    <dbReference type="NCBI Taxonomy" id="449393"/>
    <lineage>
        <taxon>unclassified sequences</taxon>
        <taxon>metagenomes</taxon>
        <taxon>ecological metagenomes</taxon>
    </lineage>
</organism>
<keyword evidence="2 6" id="KW-0812">Transmembrane</keyword>
<feature type="transmembrane region" description="Helical" evidence="6">
    <location>
        <begin position="226"/>
        <end position="244"/>
    </location>
</feature>
<dbReference type="SFLD" id="SFLDF00027">
    <property type="entry name" value="p-type_atpase"/>
    <property type="match status" value="1"/>
</dbReference>
<evidence type="ECO:0000256" key="4">
    <source>
        <dbReference type="ARBA" id="ARBA00022989"/>
    </source>
</evidence>
<feature type="transmembrane region" description="Helical" evidence="6">
    <location>
        <begin position="762"/>
        <end position="781"/>
    </location>
</feature>
<dbReference type="PANTHER" id="PTHR42861">
    <property type="entry name" value="CALCIUM-TRANSPORTING ATPASE"/>
    <property type="match status" value="1"/>
</dbReference>
<dbReference type="PROSITE" id="PS00154">
    <property type="entry name" value="ATPASE_E1_E2"/>
    <property type="match status" value="1"/>
</dbReference>
<dbReference type="InterPro" id="IPR059000">
    <property type="entry name" value="ATPase_P-type_domA"/>
</dbReference>
<dbReference type="InterPro" id="IPR008250">
    <property type="entry name" value="ATPase_P-typ_transduc_dom_A_sf"/>
</dbReference>
<feature type="transmembrane region" description="Helical" evidence="6">
    <location>
        <begin position="76"/>
        <end position="93"/>
    </location>
</feature>